<keyword evidence="2" id="KW-1185">Reference proteome</keyword>
<reference evidence="1" key="1">
    <citation type="submission" date="2022-11" db="EMBL/GenBank/DDBJ databases">
        <authorList>
            <person name="Petersen C."/>
        </authorList>
    </citation>
    <scope>NUCLEOTIDE SEQUENCE</scope>
    <source>
        <strain evidence="1">IBT 30069</strain>
    </source>
</reference>
<protein>
    <recommendedName>
        <fullName evidence="3">F-box domain-containing protein</fullName>
    </recommendedName>
</protein>
<dbReference type="Gene3D" id="1.20.1280.50">
    <property type="match status" value="1"/>
</dbReference>
<dbReference type="SUPFAM" id="SSF81383">
    <property type="entry name" value="F-box domain"/>
    <property type="match status" value="1"/>
</dbReference>
<dbReference type="OrthoDB" id="3800738at2759"/>
<organism evidence="1 2">
    <name type="scientific">Penicillium angulare</name>
    <dbReference type="NCBI Taxonomy" id="116970"/>
    <lineage>
        <taxon>Eukaryota</taxon>
        <taxon>Fungi</taxon>
        <taxon>Dikarya</taxon>
        <taxon>Ascomycota</taxon>
        <taxon>Pezizomycotina</taxon>
        <taxon>Eurotiomycetes</taxon>
        <taxon>Eurotiomycetidae</taxon>
        <taxon>Eurotiales</taxon>
        <taxon>Aspergillaceae</taxon>
        <taxon>Penicillium</taxon>
    </lineage>
</organism>
<gene>
    <name evidence="1" type="ORF">N7456_012184</name>
</gene>
<dbReference type="InterPro" id="IPR036047">
    <property type="entry name" value="F-box-like_dom_sf"/>
</dbReference>
<dbReference type="CDD" id="cd09917">
    <property type="entry name" value="F-box_SF"/>
    <property type="match status" value="1"/>
</dbReference>
<sequence length="285" mass="32641">METKPTDIFSITEILENILLSLDIKSLITSGQRVCHRWHDLVVTSPALQKHLYLQPDWGKKTKTPNPLLSEFFSPWFPSVVAADAKPNQASQELQTCSHIQGIFGGNADFENLPLARSKNNPYFMYEKASWRRMLIQQPPIAELVIFKVVANRGGSRFSGPFAQNKIQPDDVSFEDLYAQSSKENEPLRMDCFYDNVVLTSGSMPYEWIVVWDNEGGKLEIPSVIHSYKFENGEQEMIKKAARMYGVVLVVSQIRQCCQPFLWTPGEKFVFKKEILNDRDGRKMI</sequence>
<accession>A0A9W9EV68</accession>
<evidence type="ECO:0000313" key="2">
    <source>
        <dbReference type="Proteomes" id="UP001149165"/>
    </source>
</evidence>
<proteinExistence type="predicted"/>
<name>A0A9W9EV68_9EURO</name>
<evidence type="ECO:0000313" key="1">
    <source>
        <dbReference type="EMBL" id="KAJ5088568.1"/>
    </source>
</evidence>
<reference evidence="1" key="2">
    <citation type="journal article" date="2023" name="IMA Fungus">
        <title>Comparative genomic study of the Penicillium genus elucidates a diverse pangenome and 15 lateral gene transfer events.</title>
        <authorList>
            <person name="Petersen C."/>
            <person name="Sorensen T."/>
            <person name="Nielsen M.R."/>
            <person name="Sondergaard T.E."/>
            <person name="Sorensen J.L."/>
            <person name="Fitzpatrick D.A."/>
            <person name="Frisvad J.C."/>
            <person name="Nielsen K.L."/>
        </authorList>
    </citation>
    <scope>NUCLEOTIDE SEQUENCE</scope>
    <source>
        <strain evidence="1">IBT 30069</strain>
    </source>
</reference>
<dbReference type="AlphaFoldDB" id="A0A9W9EV68"/>
<dbReference type="EMBL" id="JAPQKH010000007">
    <property type="protein sequence ID" value="KAJ5088568.1"/>
    <property type="molecule type" value="Genomic_DNA"/>
</dbReference>
<comment type="caution">
    <text evidence="1">The sequence shown here is derived from an EMBL/GenBank/DDBJ whole genome shotgun (WGS) entry which is preliminary data.</text>
</comment>
<evidence type="ECO:0008006" key="3">
    <source>
        <dbReference type="Google" id="ProtNLM"/>
    </source>
</evidence>
<dbReference type="Proteomes" id="UP001149165">
    <property type="component" value="Unassembled WGS sequence"/>
</dbReference>